<comment type="caution">
    <text evidence="2">The sequence shown here is derived from an EMBL/GenBank/DDBJ whole genome shotgun (WGS) entry which is preliminary data.</text>
</comment>
<dbReference type="EMBL" id="BSDQ01000001">
    <property type="protein sequence ID" value="GLI29771.1"/>
    <property type="molecule type" value="Genomic_DNA"/>
</dbReference>
<reference evidence="2" key="1">
    <citation type="submission" date="2022-12" db="EMBL/GenBank/DDBJ databases">
        <title>Reference genome sequencing for broad-spectrum identification of bacterial and archaeal isolates by mass spectrometry.</title>
        <authorList>
            <person name="Sekiguchi Y."/>
            <person name="Tourlousse D.M."/>
        </authorList>
    </citation>
    <scope>NUCLEOTIDE SEQUENCE</scope>
    <source>
        <strain evidence="2">5-2</strain>
    </source>
</reference>
<evidence type="ECO:0000313" key="2">
    <source>
        <dbReference type="EMBL" id="GLI29771.1"/>
    </source>
</evidence>
<proteinExistence type="predicted"/>
<sequence length="79" mass="8109">MSGETRSPSFWKTRETVERETPAARATSSMVGCRGMAAPPVPDASGCCTSAPVRVASAAGPGQDSPAAKVLRTAQVTCR</sequence>
<feature type="compositionally biased region" description="Basic and acidic residues" evidence="1">
    <location>
        <begin position="12"/>
        <end position="22"/>
    </location>
</feature>
<gene>
    <name evidence="2" type="ORF">BCONGLO52_06120</name>
</gene>
<feature type="region of interest" description="Disordered" evidence="1">
    <location>
        <begin position="1"/>
        <end position="30"/>
    </location>
</feature>
<organism evidence="2 3">
    <name type="scientific">Brachybacterium conglomeratum</name>
    <dbReference type="NCBI Taxonomy" id="47846"/>
    <lineage>
        <taxon>Bacteria</taxon>
        <taxon>Bacillati</taxon>
        <taxon>Actinomycetota</taxon>
        <taxon>Actinomycetes</taxon>
        <taxon>Micrococcales</taxon>
        <taxon>Dermabacteraceae</taxon>
        <taxon>Brachybacterium</taxon>
    </lineage>
</organism>
<protein>
    <submittedName>
        <fullName evidence="2">Uncharacterized protein</fullName>
    </submittedName>
</protein>
<evidence type="ECO:0000313" key="3">
    <source>
        <dbReference type="Proteomes" id="UP001144451"/>
    </source>
</evidence>
<name>A0ABQ5REG6_9MICO</name>
<keyword evidence="3" id="KW-1185">Reference proteome</keyword>
<evidence type="ECO:0000256" key="1">
    <source>
        <dbReference type="SAM" id="MobiDB-lite"/>
    </source>
</evidence>
<accession>A0ABQ5REG6</accession>
<dbReference type="Proteomes" id="UP001144451">
    <property type="component" value="Unassembled WGS sequence"/>
</dbReference>
<feature type="compositionally biased region" description="Polar residues" evidence="1">
    <location>
        <begin position="1"/>
        <end position="10"/>
    </location>
</feature>